<evidence type="ECO:0000313" key="6">
    <source>
        <dbReference type="Proteomes" id="UP000292445"/>
    </source>
</evidence>
<evidence type="ECO:0000256" key="3">
    <source>
        <dbReference type="ARBA" id="ARBA00023163"/>
    </source>
</evidence>
<keyword evidence="1" id="KW-0805">Transcription regulation</keyword>
<dbReference type="AlphaFoldDB" id="A0A4Q7NKJ1"/>
<sequence>MNTFPFRPDQSDDGLFRTRLAGRHARTTEAFHQLRATAEHAASPQARGPGLYGQRVAVSEDPAEGYWELISLRDEIFLVITSCRYTKERTESVLPEGFVEFHFVLKGPARVEFSESGEVQIGSPNLTVVQQGDDMLYQVHCGPGSWRMVSMYVTQAYFDAFVRASLGAGNAFQKKLDAVGNEQVFCHQMPVGVEVLHAIEKLLANPYQGYRRLLLAEAKASEILCASLDLWQNHIESENAPGVFSTRDLRLIEKARDIMLSDMTRVPTIPELARAVGTNTSKLKRGFKFLYGMTVFEFGHSHRMNRALNLLIQDRLSVNEVACAVGYQHQTSFTASFREHFGFAPKDARRMGSADEVLARHAGDPLHPPGAH</sequence>
<name>A0A4Q7NKJ1_9BURK</name>
<reference evidence="5 6" key="1">
    <citation type="submission" date="2019-02" db="EMBL/GenBank/DDBJ databases">
        <title>Genomic Encyclopedia of Type Strains, Phase IV (KMG-IV): sequencing the most valuable type-strain genomes for metagenomic binning, comparative biology and taxonomic classification.</title>
        <authorList>
            <person name="Goeker M."/>
        </authorList>
    </citation>
    <scope>NUCLEOTIDE SEQUENCE [LARGE SCALE GENOMIC DNA]</scope>
    <source>
        <strain evidence="5 6">K24</strain>
    </source>
</reference>
<dbReference type="PANTHER" id="PTHR47893:SF1">
    <property type="entry name" value="REGULATORY PROTEIN PCHR"/>
    <property type="match status" value="1"/>
</dbReference>
<protein>
    <submittedName>
        <fullName evidence="5">AraC family transcriptional regulator</fullName>
    </submittedName>
</protein>
<comment type="caution">
    <text evidence="5">The sequence shown here is derived from an EMBL/GenBank/DDBJ whole genome shotgun (WGS) entry which is preliminary data.</text>
</comment>
<dbReference type="Proteomes" id="UP000292445">
    <property type="component" value="Unassembled WGS sequence"/>
</dbReference>
<feature type="domain" description="HTH araC/xylS-type" evidence="4">
    <location>
        <begin position="253"/>
        <end position="351"/>
    </location>
</feature>
<accession>A0A4Q7NKJ1</accession>
<keyword evidence="2" id="KW-0238">DNA-binding</keyword>
<dbReference type="Gene3D" id="1.10.10.60">
    <property type="entry name" value="Homeodomain-like"/>
    <property type="match status" value="2"/>
</dbReference>
<dbReference type="EMBL" id="SGXC01000001">
    <property type="protein sequence ID" value="RZS85436.1"/>
    <property type="molecule type" value="Genomic_DNA"/>
</dbReference>
<dbReference type="RefSeq" id="WP_130356650.1">
    <property type="nucleotide sequence ID" value="NZ_SGXC01000001.1"/>
</dbReference>
<dbReference type="PROSITE" id="PS01124">
    <property type="entry name" value="HTH_ARAC_FAMILY_2"/>
    <property type="match status" value="1"/>
</dbReference>
<evidence type="ECO:0000313" key="5">
    <source>
        <dbReference type="EMBL" id="RZS85436.1"/>
    </source>
</evidence>
<proteinExistence type="predicted"/>
<dbReference type="OrthoDB" id="8766450at2"/>
<keyword evidence="3" id="KW-0804">Transcription</keyword>
<dbReference type="SUPFAM" id="SSF46689">
    <property type="entry name" value="Homeodomain-like"/>
    <property type="match status" value="2"/>
</dbReference>
<gene>
    <name evidence="5" type="ORF">EV675_1460</name>
</gene>
<dbReference type="InterPro" id="IPR018062">
    <property type="entry name" value="HTH_AraC-typ_CS"/>
</dbReference>
<dbReference type="PANTHER" id="PTHR47893">
    <property type="entry name" value="REGULATORY PROTEIN PCHR"/>
    <property type="match status" value="1"/>
</dbReference>
<dbReference type="GO" id="GO:0043565">
    <property type="term" value="F:sequence-specific DNA binding"/>
    <property type="evidence" value="ECO:0007669"/>
    <property type="project" value="InterPro"/>
</dbReference>
<dbReference type="GO" id="GO:0003700">
    <property type="term" value="F:DNA-binding transcription factor activity"/>
    <property type="evidence" value="ECO:0007669"/>
    <property type="project" value="InterPro"/>
</dbReference>
<keyword evidence="6" id="KW-1185">Reference proteome</keyword>
<evidence type="ECO:0000256" key="2">
    <source>
        <dbReference type="ARBA" id="ARBA00023125"/>
    </source>
</evidence>
<evidence type="ECO:0000259" key="4">
    <source>
        <dbReference type="PROSITE" id="PS01124"/>
    </source>
</evidence>
<dbReference type="InterPro" id="IPR009057">
    <property type="entry name" value="Homeodomain-like_sf"/>
</dbReference>
<dbReference type="PROSITE" id="PS00041">
    <property type="entry name" value="HTH_ARAC_FAMILY_1"/>
    <property type="match status" value="1"/>
</dbReference>
<evidence type="ECO:0000256" key="1">
    <source>
        <dbReference type="ARBA" id="ARBA00023015"/>
    </source>
</evidence>
<dbReference type="InterPro" id="IPR053142">
    <property type="entry name" value="PchR_regulatory_protein"/>
</dbReference>
<dbReference type="Pfam" id="PF12833">
    <property type="entry name" value="HTH_18"/>
    <property type="match status" value="1"/>
</dbReference>
<dbReference type="SMART" id="SM00342">
    <property type="entry name" value="HTH_ARAC"/>
    <property type="match status" value="1"/>
</dbReference>
<organism evidence="5 6">
    <name type="scientific">Pigmentiphaga kullae</name>
    <dbReference type="NCBI Taxonomy" id="151784"/>
    <lineage>
        <taxon>Bacteria</taxon>
        <taxon>Pseudomonadati</taxon>
        <taxon>Pseudomonadota</taxon>
        <taxon>Betaproteobacteria</taxon>
        <taxon>Burkholderiales</taxon>
        <taxon>Alcaligenaceae</taxon>
        <taxon>Pigmentiphaga</taxon>
    </lineage>
</organism>
<dbReference type="InterPro" id="IPR018060">
    <property type="entry name" value="HTH_AraC"/>
</dbReference>